<reference evidence="4 5" key="1">
    <citation type="submission" date="2017-08" db="EMBL/GenBank/DDBJ databases">
        <title>Comparative genomics of non-oral Prevotella species.</title>
        <authorList>
            <person name="Accetto T."/>
            <person name="Nograsek B."/>
            <person name="Avgustin G."/>
        </authorList>
    </citation>
    <scope>NUCLEOTIDE SEQUENCE [LARGE SCALE GENOMIC DNA]</scope>
    <source>
        <strain evidence="4 5">TC1-1</strain>
    </source>
</reference>
<comment type="caution">
    <text evidence="4">The sequence shown here is derived from an EMBL/GenBank/DDBJ whole genome shotgun (WGS) entry which is preliminary data.</text>
</comment>
<dbReference type="InterPro" id="IPR029044">
    <property type="entry name" value="Nucleotide-diphossugar_trans"/>
</dbReference>
<dbReference type="InterPro" id="IPR002495">
    <property type="entry name" value="Glyco_trans_8"/>
</dbReference>
<evidence type="ECO:0000313" key="4">
    <source>
        <dbReference type="EMBL" id="OYP57131.1"/>
    </source>
</evidence>
<keyword evidence="3" id="KW-0479">Metal-binding</keyword>
<dbReference type="CDD" id="cd04194">
    <property type="entry name" value="GT8_A4GalT_like"/>
    <property type="match status" value="1"/>
</dbReference>
<dbReference type="Proteomes" id="UP000216189">
    <property type="component" value="Unassembled WGS sequence"/>
</dbReference>
<evidence type="ECO:0000313" key="5">
    <source>
        <dbReference type="Proteomes" id="UP000216189"/>
    </source>
</evidence>
<dbReference type="Gene3D" id="3.90.550.10">
    <property type="entry name" value="Spore Coat Polysaccharide Biosynthesis Protein SpsA, Chain A"/>
    <property type="match status" value="1"/>
</dbReference>
<keyword evidence="1" id="KW-0328">Glycosyltransferase</keyword>
<keyword evidence="2" id="KW-0808">Transferase</keyword>
<evidence type="ECO:0000256" key="2">
    <source>
        <dbReference type="ARBA" id="ARBA00022679"/>
    </source>
</evidence>
<evidence type="ECO:0008006" key="6">
    <source>
        <dbReference type="Google" id="ProtNLM"/>
    </source>
</evidence>
<keyword evidence="5" id="KW-1185">Reference proteome</keyword>
<accession>A0ABX4EKB5</accession>
<dbReference type="RefSeq" id="WP_094447945.1">
    <property type="nucleotide sequence ID" value="NZ_CP091802.1"/>
</dbReference>
<gene>
    <name evidence="4" type="ORF">CIK91_00830</name>
</gene>
<evidence type="ECO:0000256" key="3">
    <source>
        <dbReference type="ARBA" id="ARBA00022723"/>
    </source>
</evidence>
<evidence type="ECO:0000256" key="1">
    <source>
        <dbReference type="ARBA" id="ARBA00022676"/>
    </source>
</evidence>
<name>A0ABX4EKB5_SEGBR</name>
<dbReference type="EMBL" id="NPJF01000009">
    <property type="protein sequence ID" value="OYP57131.1"/>
    <property type="molecule type" value="Genomic_DNA"/>
</dbReference>
<dbReference type="PANTHER" id="PTHR13778">
    <property type="entry name" value="GLYCOSYLTRANSFERASE 8 DOMAIN-CONTAINING PROTEIN"/>
    <property type="match status" value="1"/>
</dbReference>
<dbReference type="PANTHER" id="PTHR13778:SF47">
    <property type="entry name" value="LIPOPOLYSACCHARIDE 1,3-GALACTOSYLTRANSFERASE"/>
    <property type="match status" value="1"/>
</dbReference>
<proteinExistence type="predicted"/>
<dbReference type="Pfam" id="PF01501">
    <property type="entry name" value="Glyco_transf_8"/>
    <property type="match status" value="1"/>
</dbReference>
<dbReference type="InterPro" id="IPR050748">
    <property type="entry name" value="Glycosyltrans_8_dom-fam"/>
</dbReference>
<dbReference type="SUPFAM" id="SSF53448">
    <property type="entry name" value="Nucleotide-diphospho-sugar transferases"/>
    <property type="match status" value="1"/>
</dbReference>
<protein>
    <recommendedName>
        <fullName evidence="6">Glycosyltransferase family 8 protein</fullName>
    </recommendedName>
</protein>
<sequence>MINILLSTDDNYVMPTGVLMTSICENTKSEVTFYIMTNADFKDESRSSLKRNIAKYNQNIVFIPVQPSATKDFPFGRPDQPTHVSVATYYRLLITNLLPKNVDKIIYLDGDMIVMDDIADYFNEDVDGYAVGAVIDQDMDENVKDERLEYPKQDGYFNAGSLLINLKYWREHHAYEEFIKVMHEKSNIIIFHDQDVLNYVFHDKKKWLSPRYNIQTEFLVAKKVARYGKELIKAIKNPLAIHFCMRGSKPWMIRCDNPFTEVWRKYKSISVWANSPLQNNVSGNLKNRIRIFLVKYHLWKETYYLTIPKIEEL</sequence>
<organism evidence="4 5">
    <name type="scientific">Segatella bryantii</name>
    <name type="common">Prevotella bryantii</name>
    <dbReference type="NCBI Taxonomy" id="77095"/>
    <lineage>
        <taxon>Bacteria</taxon>
        <taxon>Pseudomonadati</taxon>
        <taxon>Bacteroidota</taxon>
        <taxon>Bacteroidia</taxon>
        <taxon>Bacteroidales</taxon>
        <taxon>Prevotellaceae</taxon>
        <taxon>Segatella</taxon>
    </lineage>
</organism>